<protein>
    <submittedName>
        <fullName evidence="1">Thiamine pyrophosphokinase</fullName>
        <ecNumber evidence="1">2.7.6.2</ecNumber>
    </submittedName>
</protein>
<comment type="caution">
    <text evidence="1">The sequence shown here is derived from an EMBL/GenBank/DDBJ whole genome shotgun (WGS) entry which is preliminary data.</text>
</comment>
<dbReference type="Proteomes" id="UP001177260">
    <property type="component" value="Unassembled WGS sequence"/>
</dbReference>
<name>A0ACC3B1E2_9EURO</name>
<keyword evidence="2" id="KW-1185">Reference proteome</keyword>
<dbReference type="EC" id="2.7.6.2" evidence="1"/>
<organism evidence="1 2">
    <name type="scientific">Aspergillus melleus</name>
    <dbReference type="NCBI Taxonomy" id="138277"/>
    <lineage>
        <taxon>Eukaryota</taxon>
        <taxon>Fungi</taxon>
        <taxon>Dikarya</taxon>
        <taxon>Ascomycota</taxon>
        <taxon>Pezizomycotina</taxon>
        <taxon>Eurotiomycetes</taxon>
        <taxon>Eurotiomycetidae</taxon>
        <taxon>Eurotiales</taxon>
        <taxon>Aspergillaceae</taxon>
        <taxon>Aspergillus</taxon>
        <taxon>Aspergillus subgen. Circumdati</taxon>
    </lineage>
</organism>
<accession>A0ACC3B1E2</accession>
<sequence>MEWDPTQFFRADDPPTPFALVVLNQPINENAFAVLKEHACVTICADGGANHYYDLMKRQGREALDLPSLIIGDLDSISPDVRSHYTGLGVSVIEDRDQYSTDFTKCLNYLRSHAHEIVARGPGTTTSTGIASSSPALNTLILGGLGGRVDQAFSQIHHLYTMTQEMQHQQGQRPAQKDHENQEEGNLYLISEESVTFILRPGKNVIRTPGTNRPLPPSTTSATTTGGGAAAAAAAAATSSSSSQIPSERPLNGEDHFLEENVGIIPLSGPARITTSGLQWDVTDWATEIGGQLSTSNHIRADVVEVESRVPVLFTVELARRFKRTR</sequence>
<keyword evidence="1" id="KW-0808">Transferase</keyword>
<evidence type="ECO:0000313" key="1">
    <source>
        <dbReference type="EMBL" id="KAK1143916.1"/>
    </source>
</evidence>
<gene>
    <name evidence="1" type="primary">THI80</name>
    <name evidence="1" type="ORF">N8T08_006031</name>
</gene>
<proteinExistence type="predicted"/>
<evidence type="ECO:0000313" key="2">
    <source>
        <dbReference type="Proteomes" id="UP001177260"/>
    </source>
</evidence>
<reference evidence="1 2" key="1">
    <citation type="journal article" date="2023" name="ACS Omega">
        <title>Identification of the Neoaspergillic Acid Biosynthesis Gene Cluster by Establishing an In Vitro CRISPR-Ribonucleoprotein Genetic System in Aspergillus melleus.</title>
        <authorList>
            <person name="Yuan B."/>
            <person name="Grau M.F."/>
            <person name="Murata R.M."/>
            <person name="Torok T."/>
            <person name="Venkateswaran K."/>
            <person name="Stajich J.E."/>
            <person name="Wang C.C.C."/>
        </authorList>
    </citation>
    <scope>NUCLEOTIDE SEQUENCE [LARGE SCALE GENOMIC DNA]</scope>
    <source>
        <strain evidence="1 2">IMV 1140</strain>
    </source>
</reference>
<dbReference type="EMBL" id="JAOPJF010000035">
    <property type="protein sequence ID" value="KAK1143916.1"/>
    <property type="molecule type" value="Genomic_DNA"/>
</dbReference>